<gene>
    <name evidence="2" type="ORF">XBO1_290091</name>
</gene>
<dbReference type="EMBL" id="CBSX010000192">
    <property type="protein sequence ID" value="CDH07498.1"/>
    <property type="molecule type" value="Genomic_DNA"/>
</dbReference>
<feature type="domain" description="DUF4123" evidence="1">
    <location>
        <begin position="151"/>
        <end position="253"/>
    </location>
</feature>
<evidence type="ECO:0000313" key="2">
    <source>
        <dbReference type="EMBL" id="CDH07498.1"/>
    </source>
</evidence>
<accession>A0A077P9U3</accession>
<evidence type="ECO:0000259" key="1">
    <source>
        <dbReference type="Pfam" id="PF13503"/>
    </source>
</evidence>
<dbReference type="AlphaFoldDB" id="A0A077P9U3"/>
<comment type="caution">
    <text evidence="2">The sequence shown here is derived from an EMBL/GenBank/DDBJ whole genome shotgun (WGS) entry which is preliminary data.</text>
</comment>
<dbReference type="HOGENOM" id="CLU_057134_0_0_6"/>
<organism evidence="2">
    <name type="scientific">Xenorhabdus bovienii str. oregonense</name>
    <dbReference type="NCBI Taxonomy" id="1398202"/>
    <lineage>
        <taxon>Bacteria</taxon>
        <taxon>Pseudomonadati</taxon>
        <taxon>Pseudomonadota</taxon>
        <taxon>Gammaproteobacteria</taxon>
        <taxon>Enterobacterales</taxon>
        <taxon>Morganellaceae</taxon>
        <taxon>Xenorhabdus</taxon>
    </lineage>
</organism>
<proteinExistence type="predicted"/>
<dbReference type="Pfam" id="PF13503">
    <property type="entry name" value="DUF4123"/>
    <property type="match status" value="1"/>
</dbReference>
<sequence>MSWIPDYAEHWVVDYAYTTPQDEPGSARAIVYATSQPQALSALAEYVLQAGDSPGQYQGIQRLPEYLAASAEVELPLLRQFRQGVEQNARVIPLNEDNNNPLLPAARGVLQFAVTETLPARDRGQYRYMVIDATVYRRVMGSFIVPDLMVSNLRWESLFQGETQITLEDSAPYLVELTDDPTVHSAFQQKITQPITPEPGIFIDSDQPFPVIRNHLRKFTYLRNEQHQSWVFYRFYVPQGLLPLLKSLPDEQLMHFMRPIMRIGYFDSQTGQYYALSVAENSLDQEKTAPVAINRSLVGILAGQTQARAVAQIVKFIAETQPELSPEQQKQLPAFVVQQANLACLAGFAHQRSILYLVAGRSLARDNEALWQRAWQHACAEAQAQEVRALACYEYCFKNRALS</sequence>
<protein>
    <recommendedName>
        <fullName evidence="1">DUF4123 domain-containing protein</fullName>
    </recommendedName>
</protein>
<name>A0A077P9U3_XENBV</name>
<dbReference type="Proteomes" id="UP000028483">
    <property type="component" value="Unassembled WGS sequence"/>
</dbReference>
<dbReference type="InterPro" id="IPR025391">
    <property type="entry name" value="DUF4123"/>
</dbReference>
<dbReference type="RefSeq" id="WP_038252748.1">
    <property type="nucleotide sequence ID" value="NZ_CAWLUU010000026.1"/>
</dbReference>
<reference evidence="2" key="1">
    <citation type="submission" date="2013-07" db="EMBL/GenBank/DDBJ databases">
        <title>Sub-species coevolution in mutualistic symbiosis.</title>
        <authorList>
            <person name="Murfin K."/>
            <person name="Klassen J."/>
            <person name="Lee M."/>
            <person name="Forst S."/>
            <person name="Stock P."/>
            <person name="Goodrich-Blair H."/>
        </authorList>
    </citation>
    <scope>NUCLEOTIDE SEQUENCE [LARGE SCALE GENOMIC DNA]</scope>
    <source>
        <strain evidence="2">Oregonense</strain>
    </source>
</reference>